<dbReference type="Proteomes" id="UP000192573">
    <property type="component" value="Unassembled WGS sequence"/>
</dbReference>
<reference evidence="2 3" key="1">
    <citation type="submission" date="2017-03" db="EMBL/GenBank/DDBJ databases">
        <authorList>
            <person name="Afonso C.L."/>
            <person name="Miller P.J."/>
            <person name="Scott M.A."/>
            <person name="Spackman E."/>
            <person name="Goraichik I."/>
            <person name="Dimitrov K.M."/>
            <person name="Suarez D.L."/>
            <person name="Swayne D.E."/>
        </authorList>
    </citation>
    <scope>NUCLEOTIDE SEQUENCE [LARGE SCALE GENOMIC DNA]</scope>
    <source>
        <strain evidence="2 3">ATCC 51113</strain>
    </source>
</reference>
<proteinExistence type="predicted"/>
<sequence length="438" mass="47447">MMAASCTSNKPGVVAQEWSKNTSQLGIYPLYPPRERFFPGDIYIVPIAGDKTINRLPAEYYMIRPLRYDHVDMSKELSNEQQVIELPLTGTMSDGKGGKSIPEPFYPYPESKKRINGVVAFPGFTFASSTEGALGINVPTGAWGITGEAGGKANYTVSYSVPNAEMISIDLRRALQKYREYRHSLSINNIYDLYYLQEVMNARINGLRSRNSQYRDLKPGIVFVTDVYYTRRINVSITSDKGFSMQGSATVARLVELSKQAQDIENELVKIKPSVGASSSSGGSSGSAPENQNGQSLQAQLAALQKSMYQLAQSMTPSAPGASGTVTSVSSMGVSMVQTFPHPIAIGYSAISSSVSGFIAFNPLFIPAVEASTPLHEPSVLDTTAERPPSVKPAAQKQTVIAKPTMHRDLTGQGEVAHPFKGKSNIPLDVNTLTDLPE</sequence>
<name>A0A1V8NYA0_CITBR</name>
<evidence type="ECO:0000313" key="3">
    <source>
        <dbReference type="Proteomes" id="UP000192573"/>
    </source>
</evidence>
<dbReference type="AlphaFoldDB" id="A0A1V8NYA0"/>
<protein>
    <submittedName>
        <fullName evidence="2">Uncharacterized protein</fullName>
    </submittedName>
</protein>
<evidence type="ECO:0000256" key="1">
    <source>
        <dbReference type="SAM" id="MobiDB-lite"/>
    </source>
</evidence>
<gene>
    <name evidence="2" type="ORF">BZK42_15495</name>
</gene>
<feature type="region of interest" description="Disordered" evidence="1">
    <location>
        <begin position="274"/>
        <end position="294"/>
    </location>
</feature>
<feature type="compositionally biased region" description="Low complexity" evidence="1">
    <location>
        <begin position="276"/>
        <end position="288"/>
    </location>
</feature>
<accession>A0A1V8NYA0</accession>
<evidence type="ECO:0000313" key="2">
    <source>
        <dbReference type="EMBL" id="OQM41396.1"/>
    </source>
</evidence>
<dbReference type="EMBL" id="NAEW01000006">
    <property type="protein sequence ID" value="OQM41396.1"/>
    <property type="molecule type" value="Genomic_DNA"/>
</dbReference>
<comment type="caution">
    <text evidence="2">The sequence shown here is derived from an EMBL/GenBank/DDBJ whole genome shotgun (WGS) entry which is preliminary data.</text>
</comment>
<organism evidence="2 3">
    <name type="scientific">Citrobacter braakii</name>
    <dbReference type="NCBI Taxonomy" id="57706"/>
    <lineage>
        <taxon>Bacteria</taxon>
        <taxon>Pseudomonadati</taxon>
        <taxon>Pseudomonadota</taxon>
        <taxon>Gammaproteobacteria</taxon>
        <taxon>Enterobacterales</taxon>
        <taxon>Enterobacteriaceae</taxon>
        <taxon>Citrobacter</taxon>
        <taxon>Citrobacter freundii complex</taxon>
    </lineage>
</organism>